<gene>
    <name evidence="1" type="ORF">XH86_02465</name>
</gene>
<reference evidence="1 2" key="1">
    <citation type="submission" date="2018-06" db="EMBL/GenBank/DDBJ databases">
        <title>Comparative genomics of rhizobia nodulating Arachis hypogaea in China.</title>
        <authorList>
            <person name="Li Y."/>
        </authorList>
    </citation>
    <scope>NUCLEOTIDE SEQUENCE [LARGE SCALE GENOMIC DNA]</scope>
    <source>
        <strain evidence="1 2">CCBAU 51658</strain>
    </source>
</reference>
<evidence type="ECO:0000313" key="1">
    <source>
        <dbReference type="EMBL" id="QOZ57732.1"/>
    </source>
</evidence>
<accession>A0ABX6U8S1</accession>
<sequence>MGDQGIELHAKPLHRLITQLFLRTEEGACQLRQSAALPVSPAFTGGSHTCAWSGLLPVQKPKLC</sequence>
<name>A0ABX6U8S1_9BRAD</name>
<evidence type="ECO:0000313" key="2">
    <source>
        <dbReference type="Proteomes" id="UP000593880"/>
    </source>
</evidence>
<proteinExistence type="predicted"/>
<dbReference type="EMBL" id="CP030057">
    <property type="protein sequence ID" value="QOZ57732.1"/>
    <property type="molecule type" value="Genomic_DNA"/>
</dbReference>
<organism evidence="1 2">
    <name type="scientific">Bradyrhizobium guangdongense</name>
    <dbReference type="NCBI Taxonomy" id="1325090"/>
    <lineage>
        <taxon>Bacteria</taxon>
        <taxon>Pseudomonadati</taxon>
        <taxon>Pseudomonadota</taxon>
        <taxon>Alphaproteobacteria</taxon>
        <taxon>Hyphomicrobiales</taxon>
        <taxon>Nitrobacteraceae</taxon>
        <taxon>Bradyrhizobium</taxon>
    </lineage>
</organism>
<dbReference type="Proteomes" id="UP000593880">
    <property type="component" value="Chromosome"/>
</dbReference>
<keyword evidence="2" id="KW-1185">Reference proteome</keyword>
<protein>
    <submittedName>
        <fullName evidence="1">Uncharacterized protein</fullName>
    </submittedName>
</protein>